<keyword evidence="2" id="KW-1133">Transmembrane helix</keyword>
<feature type="transmembrane region" description="Helical" evidence="2">
    <location>
        <begin position="174"/>
        <end position="193"/>
    </location>
</feature>
<accession>A0A3M8CBW1</accession>
<evidence type="ECO:0000256" key="1">
    <source>
        <dbReference type="ARBA" id="ARBA00010792"/>
    </source>
</evidence>
<dbReference type="RefSeq" id="WP_122915029.1">
    <property type="nucleotide sequence ID" value="NZ_RHHT01000056.1"/>
</dbReference>
<feature type="domain" description="VTT" evidence="3">
    <location>
        <begin position="37"/>
        <end position="159"/>
    </location>
</feature>
<dbReference type="PANTHER" id="PTHR42709:SF9">
    <property type="entry name" value="ALKALINE PHOSPHATASE LIKE PROTEIN"/>
    <property type="match status" value="1"/>
</dbReference>
<proteinExistence type="inferred from homology"/>
<organism evidence="4 5">
    <name type="scientific">Brevibacillus panacihumi</name>
    <dbReference type="NCBI Taxonomy" id="497735"/>
    <lineage>
        <taxon>Bacteria</taxon>
        <taxon>Bacillati</taxon>
        <taxon>Bacillota</taxon>
        <taxon>Bacilli</taxon>
        <taxon>Bacillales</taxon>
        <taxon>Paenibacillaceae</taxon>
        <taxon>Brevibacillus</taxon>
    </lineage>
</organism>
<dbReference type="PANTHER" id="PTHR42709">
    <property type="entry name" value="ALKALINE PHOSPHATASE LIKE PROTEIN"/>
    <property type="match status" value="1"/>
</dbReference>
<dbReference type="AlphaFoldDB" id="A0A3M8CBW1"/>
<dbReference type="GO" id="GO:0005886">
    <property type="term" value="C:plasma membrane"/>
    <property type="evidence" value="ECO:0007669"/>
    <property type="project" value="TreeGrafter"/>
</dbReference>
<name>A0A3M8CBW1_9BACL</name>
<dbReference type="InterPro" id="IPR051311">
    <property type="entry name" value="DedA_domain"/>
</dbReference>
<feature type="transmembrane region" description="Helical" evidence="2">
    <location>
        <begin position="52"/>
        <end position="75"/>
    </location>
</feature>
<evidence type="ECO:0000256" key="2">
    <source>
        <dbReference type="SAM" id="Phobius"/>
    </source>
</evidence>
<feature type="transmembrane region" description="Helical" evidence="2">
    <location>
        <begin position="111"/>
        <end position="129"/>
    </location>
</feature>
<dbReference type="EMBL" id="RHHT01000056">
    <property type="protein sequence ID" value="RNB73234.1"/>
    <property type="molecule type" value="Genomic_DNA"/>
</dbReference>
<dbReference type="Pfam" id="PF09335">
    <property type="entry name" value="VTT_dom"/>
    <property type="match status" value="1"/>
</dbReference>
<reference evidence="4 5" key="1">
    <citation type="submission" date="2018-10" db="EMBL/GenBank/DDBJ databases">
        <title>Phylogenomics of Brevibacillus.</title>
        <authorList>
            <person name="Dunlap C."/>
        </authorList>
    </citation>
    <scope>NUCLEOTIDE SEQUENCE [LARGE SCALE GENOMIC DNA]</scope>
    <source>
        <strain evidence="4 5">JCM 15085</strain>
    </source>
</reference>
<evidence type="ECO:0000313" key="5">
    <source>
        <dbReference type="Proteomes" id="UP000281915"/>
    </source>
</evidence>
<keyword evidence="2" id="KW-0472">Membrane</keyword>
<comment type="similarity">
    <text evidence="1">Belongs to the DedA family.</text>
</comment>
<evidence type="ECO:0000259" key="3">
    <source>
        <dbReference type="Pfam" id="PF09335"/>
    </source>
</evidence>
<feature type="transmembrane region" description="Helical" evidence="2">
    <location>
        <begin position="141"/>
        <end position="162"/>
    </location>
</feature>
<gene>
    <name evidence="4" type="ORF">EDM58_20805</name>
</gene>
<dbReference type="InterPro" id="IPR032816">
    <property type="entry name" value="VTT_dom"/>
</dbReference>
<evidence type="ECO:0000313" key="4">
    <source>
        <dbReference type="EMBL" id="RNB73234.1"/>
    </source>
</evidence>
<sequence length="203" mass="23349">MQLIEIVERLFAQYGYLVLLIGLPLDFIALPIPPGNSTLTYTGFLSYKGVLHGGSAILAAYIGATVGFTITYFLGYRLGQPLIARYGKWLFIKPAHLENTRRYYDKYGDKLLFVGFFVPGIRQFIGYFMGIIRVPFRNVLLYAYTGLAIWVAVFFGIGYFFGEQWQYMLEMVERYLKGFGIGIAIVIVVLLIMKLTRYFRKKY</sequence>
<feature type="transmembrane region" description="Helical" evidence="2">
    <location>
        <begin position="12"/>
        <end position="32"/>
    </location>
</feature>
<keyword evidence="2" id="KW-0812">Transmembrane</keyword>
<protein>
    <submittedName>
        <fullName evidence="4">DedA family protein</fullName>
    </submittedName>
</protein>
<comment type="caution">
    <text evidence="4">The sequence shown here is derived from an EMBL/GenBank/DDBJ whole genome shotgun (WGS) entry which is preliminary data.</text>
</comment>
<dbReference type="Proteomes" id="UP000281915">
    <property type="component" value="Unassembled WGS sequence"/>
</dbReference>